<feature type="region of interest" description="Disordered" evidence="1">
    <location>
        <begin position="113"/>
        <end position="187"/>
    </location>
</feature>
<protein>
    <submittedName>
        <fullName evidence="2">Uncharacterized protein</fullName>
    </submittedName>
</protein>
<evidence type="ECO:0000256" key="1">
    <source>
        <dbReference type="SAM" id="MobiDB-lite"/>
    </source>
</evidence>
<sequence length="295" mass="32546">MTSKVSNGVDYITMDEELTPLFQLMTWYELVSEKSSEFAKKGEGVVAGLIPSMVMEQLISDKAPIYRMWDTLDRASPTFKADVAVRREAKALGLEEVARDALATLPPGAIIVATAHPGMPAPTLQRRGRQRRRRNKAKKVEEDASPPEPSEIEQPKEDDKERAKQNAETKEEVIDDTPLTIIGGDRGDQPVVEKLQIAENADPMTFRYYVDDSVPKDFPELLAGQSLHALSGDGVEGPNGYPAFDHSVVEDLIAVVGGKWAVLPNTPKRIAGLIRSLRRKLPEEAEAVTFTLDDI</sequence>
<feature type="compositionally biased region" description="Basic and acidic residues" evidence="1">
    <location>
        <begin position="153"/>
        <end position="172"/>
    </location>
</feature>
<comment type="caution">
    <text evidence="2">The sequence shown here is derived from an EMBL/GenBank/DDBJ whole genome shotgun (WGS) entry which is preliminary data.</text>
</comment>
<proteinExistence type="predicted"/>
<name>A0A2V0RIK0_9ZZZZ</name>
<accession>A0A2V0RIK0</accession>
<evidence type="ECO:0000313" key="2">
    <source>
        <dbReference type="EMBL" id="GBH22035.1"/>
    </source>
</evidence>
<dbReference type="AlphaFoldDB" id="A0A2V0RIK0"/>
<reference evidence="2" key="1">
    <citation type="submission" date="2017-04" db="EMBL/GenBank/DDBJ databases">
        <title>Unveiling RNA virosphere associated with marine microorganisms.</title>
        <authorList>
            <person name="Urayama S."/>
            <person name="Takaki Y."/>
            <person name="Nishi S."/>
            <person name="Yoshida Y."/>
            <person name="Deguchi S."/>
            <person name="Takai K."/>
            <person name="Nunoura T."/>
        </authorList>
    </citation>
    <scope>NUCLEOTIDE SEQUENCE</scope>
</reference>
<dbReference type="EMBL" id="BDQA01000560">
    <property type="protein sequence ID" value="GBH22035.1"/>
    <property type="molecule type" value="Genomic_RNA"/>
</dbReference>
<feature type="compositionally biased region" description="Basic residues" evidence="1">
    <location>
        <begin position="126"/>
        <end position="137"/>
    </location>
</feature>
<organism evidence="2">
    <name type="scientific">viral metagenome</name>
    <dbReference type="NCBI Taxonomy" id="1070528"/>
    <lineage>
        <taxon>unclassified sequences</taxon>
        <taxon>metagenomes</taxon>
        <taxon>organismal metagenomes</taxon>
    </lineage>
</organism>